<comment type="caution">
    <text evidence="2">The sequence shown here is derived from an EMBL/GenBank/DDBJ whole genome shotgun (WGS) entry which is preliminary data.</text>
</comment>
<feature type="compositionally biased region" description="Polar residues" evidence="1">
    <location>
        <begin position="87"/>
        <end position="96"/>
    </location>
</feature>
<dbReference type="Proteomes" id="UP000435837">
    <property type="component" value="Unassembled WGS sequence"/>
</dbReference>
<accession>A0A640S526</accession>
<protein>
    <submittedName>
        <fullName evidence="2">Uncharacterized protein</fullName>
    </submittedName>
</protein>
<feature type="region of interest" description="Disordered" evidence="1">
    <location>
        <begin position="76"/>
        <end position="96"/>
    </location>
</feature>
<evidence type="ECO:0000313" key="2">
    <source>
        <dbReference type="EMBL" id="GFE06218.1"/>
    </source>
</evidence>
<sequence>MRRIPTVYCSSVQLCCTAEVIDSPQVELDMLRNRIRRIEPDSELADPSVRSHRLREIRALRLTTSEVTSEVAGECKFGGNVDEAPHGSSQPAAGPE</sequence>
<gene>
    <name evidence="2" type="ORF">Scani_24860</name>
</gene>
<dbReference type="EMBL" id="BLIN01000003">
    <property type="protein sequence ID" value="GFE06218.1"/>
    <property type="molecule type" value="Genomic_DNA"/>
</dbReference>
<evidence type="ECO:0000313" key="3">
    <source>
        <dbReference type="Proteomes" id="UP000435837"/>
    </source>
</evidence>
<proteinExistence type="predicted"/>
<name>A0A640S526_9ACTN</name>
<dbReference type="AlphaFoldDB" id="A0A640S526"/>
<organism evidence="2 3">
    <name type="scientific">Streptomyces caniferus</name>
    <dbReference type="NCBI Taxonomy" id="285557"/>
    <lineage>
        <taxon>Bacteria</taxon>
        <taxon>Bacillati</taxon>
        <taxon>Actinomycetota</taxon>
        <taxon>Actinomycetes</taxon>
        <taxon>Kitasatosporales</taxon>
        <taxon>Streptomycetaceae</taxon>
        <taxon>Streptomyces</taxon>
    </lineage>
</organism>
<evidence type="ECO:0000256" key="1">
    <source>
        <dbReference type="SAM" id="MobiDB-lite"/>
    </source>
</evidence>
<reference evidence="2 3" key="1">
    <citation type="submission" date="2019-12" db="EMBL/GenBank/DDBJ databases">
        <title>Whole genome shotgun sequence of Streptomyces caniferus NBRC 15389.</title>
        <authorList>
            <person name="Ichikawa N."/>
            <person name="Kimura A."/>
            <person name="Kitahashi Y."/>
            <person name="Komaki H."/>
            <person name="Tamura T."/>
        </authorList>
    </citation>
    <scope>NUCLEOTIDE SEQUENCE [LARGE SCALE GENOMIC DNA]</scope>
    <source>
        <strain evidence="2 3">NBRC 15389</strain>
    </source>
</reference>